<sequence>MIRPKLSLRRPLAILGAAVVGLAAAVAVAAPASAHHTVIKGTTVCEPTTGKKIITWTVTHSERDKHATLVKVTPSINSPVSNIEGTVLAPLGKQGDTVVGTQEVAGDQTGTAKLSVYATWSKNGRITDKKTNDGTADLGRGTCEQAPPPCVSASEAKFKHTFDGPGGKATVELVGERPLCEGVEQPFTLVSYFAPRPEFSVPQYVYGEPDTDTIKAGQTKIELNVELPDCHTQVDLIWGGRDQVIEEIVKDGPTYGNKKLGSPGAPGNRSSGPNGWYNGGSKACQQPAAEFVSNCDGSVIVNLSNNGKISKYPVEFTITAGSWTKKVTVAANKGETVEVPAEHAAEVIVTADGFEAKPYKWQRPENCELPTVVAESDCESFTVGVQNPEGVTPVEAKIVYGDKTETVTVPAGETKTVKFKASDAEAAIVTFTGLDIEPFEAVYEKPANCGGDGGGLPVTGAAAGGIAAGAVVLLIAGIALFFVARRRRLRFTA</sequence>
<keyword evidence="2" id="KW-1133">Transmembrane helix</keyword>
<dbReference type="Proteomes" id="UP001597260">
    <property type="component" value="Unassembled WGS sequence"/>
</dbReference>
<dbReference type="EMBL" id="JBHTMP010000093">
    <property type="protein sequence ID" value="MFD1325765.1"/>
    <property type="molecule type" value="Genomic_DNA"/>
</dbReference>
<feature type="region of interest" description="Disordered" evidence="1">
    <location>
        <begin position="255"/>
        <end position="279"/>
    </location>
</feature>
<evidence type="ECO:0000313" key="4">
    <source>
        <dbReference type="EMBL" id="MFD1325765.1"/>
    </source>
</evidence>
<name>A0ABW3YNB6_9ACTN</name>
<dbReference type="PROSITE" id="PS51318">
    <property type="entry name" value="TAT"/>
    <property type="match status" value="1"/>
</dbReference>
<keyword evidence="2" id="KW-0812">Transmembrane</keyword>
<feature type="chain" id="PRO_5046519017" evidence="3">
    <location>
        <begin position="30"/>
        <end position="493"/>
    </location>
</feature>
<feature type="transmembrane region" description="Helical" evidence="2">
    <location>
        <begin position="462"/>
        <end position="484"/>
    </location>
</feature>
<comment type="caution">
    <text evidence="4">The sequence shown here is derived from an EMBL/GenBank/DDBJ whole genome shotgun (WGS) entry which is preliminary data.</text>
</comment>
<evidence type="ECO:0000256" key="2">
    <source>
        <dbReference type="SAM" id="Phobius"/>
    </source>
</evidence>
<organism evidence="4 5">
    <name type="scientific">Micromonospora sonneratiae</name>
    <dbReference type="NCBI Taxonomy" id="1184706"/>
    <lineage>
        <taxon>Bacteria</taxon>
        <taxon>Bacillati</taxon>
        <taxon>Actinomycetota</taxon>
        <taxon>Actinomycetes</taxon>
        <taxon>Micromonosporales</taxon>
        <taxon>Micromonosporaceae</taxon>
        <taxon>Micromonospora</taxon>
    </lineage>
</organism>
<dbReference type="InterPro" id="IPR006311">
    <property type="entry name" value="TAT_signal"/>
</dbReference>
<keyword evidence="3" id="KW-0732">Signal</keyword>
<gene>
    <name evidence="4" type="ORF">ACFQ4H_32265</name>
</gene>
<reference evidence="5" key="1">
    <citation type="journal article" date="2019" name="Int. J. Syst. Evol. Microbiol.">
        <title>The Global Catalogue of Microorganisms (GCM) 10K type strain sequencing project: providing services to taxonomists for standard genome sequencing and annotation.</title>
        <authorList>
            <consortium name="The Broad Institute Genomics Platform"/>
            <consortium name="The Broad Institute Genome Sequencing Center for Infectious Disease"/>
            <person name="Wu L."/>
            <person name="Ma J."/>
        </authorList>
    </citation>
    <scope>NUCLEOTIDE SEQUENCE [LARGE SCALE GENOMIC DNA]</scope>
    <source>
        <strain evidence="5">JCM 31037</strain>
    </source>
</reference>
<keyword evidence="5" id="KW-1185">Reference proteome</keyword>
<evidence type="ECO:0000256" key="3">
    <source>
        <dbReference type="SAM" id="SignalP"/>
    </source>
</evidence>
<evidence type="ECO:0000256" key="1">
    <source>
        <dbReference type="SAM" id="MobiDB-lite"/>
    </source>
</evidence>
<feature type="region of interest" description="Disordered" evidence="1">
    <location>
        <begin position="128"/>
        <end position="147"/>
    </location>
</feature>
<accession>A0ABW3YNB6</accession>
<feature type="signal peptide" evidence="3">
    <location>
        <begin position="1"/>
        <end position="29"/>
    </location>
</feature>
<protein>
    <submittedName>
        <fullName evidence="4">Cell wall anchor protein</fullName>
    </submittedName>
</protein>
<proteinExistence type="predicted"/>
<keyword evidence="2" id="KW-0472">Membrane</keyword>
<dbReference type="RefSeq" id="WP_377578594.1">
    <property type="nucleotide sequence ID" value="NZ_JBHTMP010000093.1"/>
</dbReference>
<evidence type="ECO:0000313" key="5">
    <source>
        <dbReference type="Proteomes" id="UP001597260"/>
    </source>
</evidence>